<evidence type="ECO:0000313" key="2">
    <source>
        <dbReference type="Proteomes" id="UP000033918"/>
    </source>
</evidence>
<name>A0A0G0XMC0_9BACT</name>
<accession>A0A0G0XMC0</accession>
<dbReference type="Proteomes" id="UP000033918">
    <property type="component" value="Unassembled WGS sequence"/>
</dbReference>
<comment type="caution">
    <text evidence="1">The sequence shown here is derived from an EMBL/GenBank/DDBJ whole genome shotgun (WGS) entry which is preliminary data.</text>
</comment>
<sequence>MKHQNPIAELCLPYKGAIIIYEVVEVLTDNFTNYPYPQRPSAVIAP</sequence>
<dbReference type="AlphaFoldDB" id="A0A0G0XMC0"/>
<reference evidence="1 2" key="1">
    <citation type="journal article" date="2015" name="Nature">
        <title>rRNA introns, odd ribosomes, and small enigmatic genomes across a large radiation of phyla.</title>
        <authorList>
            <person name="Brown C.T."/>
            <person name="Hug L.A."/>
            <person name="Thomas B.C."/>
            <person name="Sharon I."/>
            <person name="Castelle C.J."/>
            <person name="Singh A."/>
            <person name="Wilkins M.J."/>
            <person name="Williams K.H."/>
            <person name="Banfield J.F."/>
        </authorList>
    </citation>
    <scope>NUCLEOTIDE SEQUENCE [LARGE SCALE GENOMIC DNA]</scope>
</reference>
<proteinExistence type="predicted"/>
<evidence type="ECO:0000313" key="1">
    <source>
        <dbReference type="EMBL" id="KKR88817.1"/>
    </source>
</evidence>
<gene>
    <name evidence="1" type="ORF">UU38_C0003G0068</name>
</gene>
<protein>
    <submittedName>
        <fullName evidence="1">Uncharacterized protein</fullName>
    </submittedName>
</protein>
<dbReference type="EMBL" id="LCAK01000003">
    <property type="protein sequence ID" value="KKR88817.1"/>
    <property type="molecule type" value="Genomic_DNA"/>
</dbReference>
<organism evidence="1 2">
    <name type="scientific">Candidatus Wolfebacteria bacterium GW2011_GWB1_41_12</name>
    <dbReference type="NCBI Taxonomy" id="1619006"/>
    <lineage>
        <taxon>Bacteria</taxon>
        <taxon>Candidatus Wolfeibacteriota</taxon>
    </lineage>
</organism>